<dbReference type="SUPFAM" id="SSF53335">
    <property type="entry name" value="S-adenosyl-L-methionine-dependent methyltransferases"/>
    <property type="match status" value="1"/>
</dbReference>
<dbReference type="GeneID" id="5562453"/>
<dbReference type="AlphaFoldDB" id="A8ABR8"/>
<dbReference type="Pfam" id="PF13649">
    <property type="entry name" value="Methyltransf_25"/>
    <property type="match status" value="1"/>
</dbReference>
<dbReference type="GO" id="GO:0008168">
    <property type="term" value="F:methyltransferase activity"/>
    <property type="evidence" value="ECO:0007669"/>
    <property type="project" value="UniProtKB-KW"/>
</dbReference>
<dbReference type="eggNOG" id="arCOG01791">
    <property type="taxonomic scope" value="Archaea"/>
</dbReference>
<dbReference type="GO" id="GO:0032259">
    <property type="term" value="P:methylation"/>
    <property type="evidence" value="ECO:0007669"/>
    <property type="project" value="UniProtKB-KW"/>
</dbReference>
<organism evidence="5 6">
    <name type="scientific">Ignicoccus hospitalis (strain KIN4/I / DSM 18386 / JCM 14125)</name>
    <dbReference type="NCBI Taxonomy" id="453591"/>
    <lineage>
        <taxon>Archaea</taxon>
        <taxon>Thermoproteota</taxon>
        <taxon>Thermoprotei</taxon>
        <taxon>Desulfurococcales</taxon>
        <taxon>Desulfurococcaceae</taxon>
        <taxon>Ignicoccus</taxon>
    </lineage>
</organism>
<dbReference type="HOGENOM" id="CLU_069129_1_1_2"/>
<keyword evidence="6" id="KW-1185">Reference proteome</keyword>
<gene>
    <name evidence="5" type="ordered locus">Igni_1194</name>
</gene>
<dbReference type="PANTHER" id="PTHR43464:SF19">
    <property type="entry name" value="UBIQUINONE BIOSYNTHESIS O-METHYLTRANSFERASE, MITOCHONDRIAL"/>
    <property type="match status" value="1"/>
</dbReference>
<dbReference type="PhylomeDB" id="A8ABR8"/>
<dbReference type="STRING" id="453591.Igni_1194"/>
<dbReference type="CDD" id="cd02440">
    <property type="entry name" value="AdoMet_MTases"/>
    <property type="match status" value="1"/>
</dbReference>
<dbReference type="Gene3D" id="3.40.50.150">
    <property type="entry name" value="Vaccinia Virus protein VP39"/>
    <property type="match status" value="1"/>
</dbReference>
<dbReference type="Proteomes" id="UP000000262">
    <property type="component" value="Chromosome"/>
</dbReference>
<proteinExistence type="predicted"/>
<dbReference type="PANTHER" id="PTHR43464">
    <property type="entry name" value="METHYLTRANSFERASE"/>
    <property type="match status" value="1"/>
</dbReference>
<accession>A8ABR8</accession>
<dbReference type="InterPro" id="IPR041698">
    <property type="entry name" value="Methyltransf_25"/>
</dbReference>
<reference evidence="5 6" key="1">
    <citation type="journal article" date="2008" name="Genome Biol.">
        <title>A genomic analysis of the archaeal system Ignicoccus hospitalis-Nanoarchaeum equitans.</title>
        <authorList>
            <person name="Podar M."/>
            <person name="Anderson I."/>
            <person name="Makarova K.S."/>
            <person name="Elkins J.G."/>
            <person name="Ivanova N."/>
            <person name="Wall M.A."/>
            <person name="Lykidis A."/>
            <person name="Mavromatis K."/>
            <person name="Sun H."/>
            <person name="Hudson M.E."/>
            <person name="Chen W."/>
            <person name="Deciu C."/>
            <person name="Hutchison D."/>
            <person name="Eads J.R."/>
            <person name="Anderson A."/>
            <person name="Fernandes F."/>
            <person name="Szeto E."/>
            <person name="Lapidus A."/>
            <person name="Kyrpides N.C."/>
            <person name="Saier M.H.Jr."/>
            <person name="Richardson P.M."/>
            <person name="Rachel R."/>
            <person name="Huber H."/>
            <person name="Eisen J.A."/>
            <person name="Koonin E.V."/>
            <person name="Keller M."/>
            <person name="Stetter K.O."/>
        </authorList>
    </citation>
    <scope>NUCLEOTIDE SEQUENCE [LARGE SCALE GENOMIC DNA]</scope>
    <source>
        <strain evidence="6">KIN4/I / DSM 18386 / JCM 14125</strain>
    </source>
</reference>
<keyword evidence="1 5" id="KW-0489">Methyltransferase</keyword>
<evidence type="ECO:0000313" key="5">
    <source>
        <dbReference type="EMBL" id="ABU82370.1"/>
    </source>
</evidence>
<keyword evidence="3" id="KW-0949">S-adenosyl-L-methionine</keyword>
<dbReference type="KEGG" id="iho:Igni_1194"/>
<protein>
    <submittedName>
        <fullName evidence="5">Methyltransferase type 11</fullName>
    </submittedName>
</protein>
<name>A8ABR8_IGNH4</name>
<dbReference type="EMBL" id="CP000816">
    <property type="protein sequence ID" value="ABU82370.1"/>
    <property type="molecule type" value="Genomic_DNA"/>
</dbReference>
<evidence type="ECO:0000256" key="1">
    <source>
        <dbReference type="ARBA" id="ARBA00022603"/>
    </source>
</evidence>
<evidence type="ECO:0000256" key="3">
    <source>
        <dbReference type="ARBA" id="ARBA00022691"/>
    </source>
</evidence>
<evidence type="ECO:0000256" key="2">
    <source>
        <dbReference type="ARBA" id="ARBA00022679"/>
    </source>
</evidence>
<dbReference type="RefSeq" id="WP_012123334.1">
    <property type="nucleotide sequence ID" value="NC_009776.1"/>
</dbReference>
<keyword evidence="2 5" id="KW-0808">Transferase</keyword>
<evidence type="ECO:0000313" key="6">
    <source>
        <dbReference type="Proteomes" id="UP000000262"/>
    </source>
</evidence>
<sequence length="263" mass="29701">MDWTVETWVRWFAYSSLLAEPPSVWASTSSQVALIARALKSHGVRSGLVLDAGCGTGRITVGLAEYGYEVLGIDISPKFVEEANERIARAGVENKARCVVGDLRRLPEVVKDLRFDAVVSWFSSFGFYGDEVDRAILRNFAWVSKPDALLLLDVENRDSVLRARGFQRSYKWTLEHGDKVMIVNSHYDPWKSMDESEVEVYERGEDGLKKVVTLNLQFRLYSLHELAKLAREGGWKPLEAYGDWSGKPFEPSSPRIVLVAKRA</sequence>
<dbReference type="InterPro" id="IPR029063">
    <property type="entry name" value="SAM-dependent_MTases_sf"/>
</dbReference>
<dbReference type="OrthoDB" id="1018at2157"/>
<evidence type="ECO:0000259" key="4">
    <source>
        <dbReference type="Pfam" id="PF13649"/>
    </source>
</evidence>
<feature type="domain" description="Methyltransferase" evidence="4">
    <location>
        <begin position="49"/>
        <end position="147"/>
    </location>
</feature>